<proteinExistence type="predicted"/>
<evidence type="ECO:0000313" key="1">
    <source>
        <dbReference type="EMBL" id="QAZ66785.1"/>
    </source>
</evidence>
<dbReference type="OrthoDB" id="3233810at2"/>
<dbReference type="InterPro" id="IPR018841">
    <property type="entry name" value="DUF2442"/>
</dbReference>
<dbReference type="SUPFAM" id="SSF143880">
    <property type="entry name" value="NE0471 N-terminal domain-like"/>
    <property type="match status" value="1"/>
</dbReference>
<dbReference type="RefSeq" id="WP_015860135.1">
    <property type="nucleotide sequence ID" value="NZ_CP026538.1"/>
</dbReference>
<reference evidence="1 2" key="1">
    <citation type="submission" date="2018-02" db="EMBL/GenBank/DDBJ databases">
        <title>Genome sequence of Desulfovibrio carbinolicus DSM 3852.</title>
        <authorList>
            <person name="Wilbanks E."/>
            <person name="Skennerton C.T."/>
            <person name="Orphan V.J."/>
        </authorList>
    </citation>
    <scope>NUCLEOTIDE SEQUENCE [LARGE SCALE GENOMIC DNA]</scope>
    <source>
        <strain evidence="1 2">DSM 3852</strain>
    </source>
</reference>
<dbReference type="Proteomes" id="UP000293296">
    <property type="component" value="Chromosome"/>
</dbReference>
<dbReference type="InterPro" id="IPR036782">
    <property type="entry name" value="NE0471-like_N"/>
</dbReference>
<name>A0A4P6HIX0_9BACT</name>
<accession>A0A4P6HIX0</accession>
<organism evidence="1 2">
    <name type="scientific">Solidesulfovibrio carbinolicus</name>
    <dbReference type="NCBI Taxonomy" id="296842"/>
    <lineage>
        <taxon>Bacteria</taxon>
        <taxon>Pseudomonadati</taxon>
        <taxon>Thermodesulfobacteriota</taxon>
        <taxon>Desulfovibrionia</taxon>
        <taxon>Desulfovibrionales</taxon>
        <taxon>Desulfovibrionaceae</taxon>
        <taxon>Solidesulfovibrio</taxon>
    </lineage>
</organism>
<dbReference type="EMBL" id="CP026538">
    <property type="protein sequence ID" value="QAZ66785.1"/>
    <property type="molecule type" value="Genomic_DNA"/>
</dbReference>
<keyword evidence="2" id="KW-1185">Reference proteome</keyword>
<dbReference type="Pfam" id="PF10387">
    <property type="entry name" value="DUF2442"/>
    <property type="match status" value="1"/>
</dbReference>
<protein>
    <submittedName>
        <fullName evidence="1">DUF2442 domain-containing protein</fullName>
    </submittedName>
</protein>
<dbReference type="AlphaFoldDB" id="A0A4P6HIX0"/>
<sequence>MIPWEVKAAKPLPGYRLEVTFADGVHGVVDLSDVPHKGVFALWDEPGYFEQVRVDAETGTVCWPSGADVAPDAMYEEVKRQRASAV</sequence>
<dbReference type="Gene3D" id="3.30.2020.10">
    <property type="entry name" value="NE0471-like N-terminal domain"/>
    <property type="match status" value="1"/>
</dbReference>
<evidence type="ECO:0000313" key="2">
    <source>
        <dbReference type="Proteomes" id="UP000293296"/>
    </source>
</evidence>
<gene>
    <name evidence="1" type="ORF">C3Y92_05815</name>
</gene>
<dbReference type="KEGG" id="dcb:C3Y92_05815"/>